<comment type="cofactor">
    <cofactor evidence="3">
        <name>Mo-molybdopterin cytosine dinucleotide</name>
        <dbReference type="ChEBI" id="CHEBI:71308"/>
    </cofactor>
</comment>
<dbReference type="GO" id="GO:0005506">
    <property type="term" value="F:iron ion binding"/>
    <property type="evidence" value="ECO:0007669"/>
    <property type="project" value="InterPro"/>
</dbReference>
<dbReference type="Proteomes" id="UP000648239">
    <property type="component" value="Unassembled WGS sequence"/>
</dbReference>
<dbReference type="Pfam" id="PF20256">
    <property type="entry name" value="MoCoBD_2"/>
    <property type="match status" value="1"/>
</dbReference>
<keyword evidence="1" id="KW-0500">Molybdenum</keyword>
<evidence type="ECO:0000313" key="6">
    <source>
        <dbReference type="Proteomes" id="UP000648239"/>
    </source>
</evidence>
<dbReference type="InterPro" id="IPR037165">
    <property type="entry name" value="AldOxase/xan_DH_Mopterin-bd_sf"/>
</dbReference>
<dbReference type="AlphaFoldDB" id="A0A8J6Y0S1"/>
<dbReference type="InterPro" id="IPR046867">
    <property type="entry name" value="AldOxase/xan_DH_MoCoBD2"/>
</dbReference>
<dbReference type="Gene3D" id="3.90.1170.50">
    <property type="entry name" value="Aldehyde oxidase/xanthine dehydrogenase, a/b hammerhead"/>
    <property type="match status" value="1"/>
</dbReference>
<feature type="domain" description="Aldehyde oxidase/xanthine dehydrogenase a/b hammerhead" evidence="4">
    <location>
        <begin position="23"/>
        <end position="129"/>
    </location>
</feature>
<dbReference type="Pfam" id="PF01315">
    <property type="entry name" value="Ald_Xan_dh_C"/>
    <property type="match status" value="1"/>
</dbReference>
<accession>A0A8J6Y0S1</accession>
<dbReference type="SUPFAM" id="SSF54665">
    <property type="entry name" value="CO dehydrogenase molybdoprotein N-domain-like"/>
    <property type="match status" value="1"/>
</dbReference>
<evidence type="ECO:0000313" key="5">
    <source>
        <dbReference type="EMBL" id="MBD3868198.1"/>
    </source>
</evidence>
<dbReference type="PANTHER" id="PTHR11908:SF132">
    <property type="entry name" value="ALDEHYDE OXIDASE 1-RELATED"/>
    <property type="match status" value="1"/>
</dbReference>
<gene>
    <name evidence="5" type="ORF">IFK94_08730</name>
</gene>
<evidence type="ECO:0000256" key="2">
    <source>
        <dbReference type="ARBA" id="ARBA00023002"/>
    </source>
</evidence>
<reference evidence="5 6" key="1">
    <citation type="submission" date="2020-08" db="EMBL/GenBank/DDBJ databases">
        <title>Acidobacteriota in marine sediments use diverse sulfur dissimilation pathways.</title>
        <authorList>
            <person name="Wasmund K."/>
        </authorList>
    </citation>
    <scope>NUCLEOTIDE SEQUENCE [LARGE SCALE GENOMIC DNA]</scope>
    <source>
        <strain evidence="5">MAG AM4</strain>
    </source>
</reference>
<dbReference type="InterPro" id="IPR016208">
    <property type="entry name" value="Ald_Oxase/xanthine_DH-like"/>
</dbReference>
<dbReference type="Pfam" id="PF02738">
    <property type="entry name" value="MoCoBD_1"/>
    <property type="match status" value="1"/>
</dbReference>
<dbReference type="SMART" id="SM01008">
    <property type="entry name" value="Ald_Xan_dh_C"/>
    <property type="match status" value="1"/>
</dbReference>
<dbReference type="SUPFAM" id="SSF56003">
    <property type="entry name" value="Molybdenum cofactor-binding domain"/>
    <property type="match status" value="1"/>
</dbReference>
<feature type="non-terminal residue" evidence="5">
    <location>
        <position position="628"/>
    </location>
</feature>
<dbReference type="FunFam" id="3.30.365.10:FF:000001">
    <property type="entry name" value="Xanthine dehydrogenase oxidase"/>
    <property type="match status" value="1"/>
</dbReference>
<comment type="caution">
    <text evidence="5">The sequence shown here is derived from an EMBL/GenBank/DDBJ whole genome shotgun (WGS) entry which is preliminary data.</text>
</comment>
<protein>
    <submittedName>
        <fullName evidence="5">Molybdopterin-dependent oxidoreductase</fullName>
    </submittedName>
</protein>
<organism evidence="5 6">
    <name type="scientific">Candidatus Polarisedimenticola svalbardensis</name>
    <dbReference type="NCBI Taxonomy" id="2886004"/>
    <lineage>
        <taxon>Bacteria</taxon>
        <taxon>Pseudomonadati</taxon>
        <taxon>Acidobacteriota</taxon>
        <taxon>Candidatus Polarisedimenticolia</taxon>
        <taxon>Candidatus Polarisedimenticolales</taxon>
        <taxon>Candidatus Polarisedimenticolaceae</taxon>
        <taxon>Candidatus Polarisedimenticola</taxon>
    </lineage>
</organism>
<dbReference type="InterPro" id="IPR008274">
    <property type="entry name" value="AldOxase/xan_DH_MoCoBD1"/>
</dbReference>
<proteinExistence type="predicted"/>
<dbReference type="PANTHER" id="PTHR11908">
    <property type="entry name" value="XANTHINE DEHYDROGENASE"/>
    <property type="match status" value="1"/>
</dbReference>
<evidence type="ECO:0000256" key="1">
    <source>
        <dbReference type="ARBA" id="ARBA00022505"/>
    </source>
</evidence>
<evidence type="ECO:0000256" key="3">
    <source>
        <dbReference type="ARBA" id="ARBA00053029"/>
    </source>
</evidence>
<dbReference type="InterPro" id="IPR036856">
    <property type="entry name" value="Ald_Oxase/Xan_DH_a/b_sf"/>
</dbReference>
<sequence length="628" mass="68255">MSGKKFNLVGKARRRVDGRAKVTGRTVFADDLVLPRMVFCKLVRSPHPHARVLSVDGSRAMKIPGVLLVLSGRDTPNEYGILPVSQDETGLATEKVRYVGDPVAAVIATSERVAEEAMEMVQVEYEPLTTIAEPEDALATPEPRIHDYGEEGNIHKRVHFRFGDVDESLAASDHVFENSFHFIGNTHAAMEQHASVADIDRNGKITLWSSTQCPHYVHRALQKTLDIPADRIRVIACHNGGGFGGKSDILNHEIVVTVAALKLGRPVKCTLTREEVFYAHRGRHPVKMKLRTGVNSDGILQGMDLQTVVDGGGYGSYGVASLFYTGALSTVTYHLPRYRFRGVRTFTNKPACGPKRGHGTPQPRFGQEVQLDMIAESLNLDPAELRLRNLVQPNSLTANYLKVGTIGLGDCIRKVTESSGWNDKFRKMGDGRGFGLACSSYLCGAGLAIYWNKLPQSGVQLQIDRSGRVTVFCGATEIGQGSDDVLLGIVAEILGIDPMHMTAVTGDTELTPVDLGSYSSRVTLMMGNAAIQAAERARDMIGSAVAKKLDLPEKRLVFAGGRVFDHEDPEKGMDWRDAVWAGEEMHGTLGTVGSYTPPRPAAKFKGGGVGPSPAYSFTACVTEVEVDR</sequence>
<name>A0A8J6Y0S1_9BACT</name>
<dbReference type="Gene3D" id="3.30.365.10">
    <property type="entry name" value="Aldehyde oxidase/xanthine dehydrogenase, molybdopterin binding domain"/>
    <property type="match status" value="3"/>
</dbReference>
<evidence type="ECO:0000259" key="4">
    <source>
        <dbReference type="SMART" id="SM01008"/>
    </source>
</evidence>
<dbReference type="EMBL" id="JACXWD010000024">
    <property type="protein sequence ID" value="MBD3868198.1"/>
    <property type="molecule type" value="Genomic_DNA"/>
</dbReference>
<dbReference type="GO" id="GO:0016491">
    <property type="term" value="F:oxidoreductase activity"/>
    <property type="evidence" value="ECO:0007669"/>
    <property type="project" value="UniProtKB-KW"/>
</dbReference>
<keyword evidence="2" id="KW-0560">Oxidoreductase</keyword>
<dbReference type="InterPro" id="IPR000674">
    <property type="entry name" value="Ald_Oxase/Xan_DH_a/b"/>
</dbReference>